<dbReference type="AlphaFoldDB" id="A0AAE3EDI9"/>
<keyword evidence="2" id="KW-0436">Ligase</keyword>
<feature type="binding site" evidence="2">
    <location>
        <position position="187"/>
    </location>
    <ligand>
        <name>ATP</name>
        <dbReference type="ChEBI" id="CHEBI:30616"/>
    </ligand>
</feature>
<dbReference type="SUPFAM" id="SSF52374">
    <property type="entry name" value="Nucleotidylyl transferase"/>
    <property type="match status" value="1"/>
</dbReference>
<dbReference type="GO" id="GO:0005737">
    <property type="term" value="C:cytoplasm"/>
    <property type="evidence" value="ECO:0007669"/>
    <property type="project" value="UniProtKB-SubCell"/>
</dbReference>
<feature type="binding site" evidence="2">
    <location>
        <begin position="7"/>
        <end position="20"/>
    </location>
    <ligand>
        <name>ATP</name>
        <dbReference type="ChEBI" id="CHEBI:30616"/>
    </ligand>
</feature>
<dbReference type="RefSeq" id="WP_308454893.1">
    <property type="nucleotide sequence ID" value="NZ_JAJEQR010000070.1"/>
</dbReference>
<evidence type="ECO:0000313" key="3">
    <source>
        <dbReference type="EMBL" id="MCC2232488.1"/>
    </source>
</evidence>
<keyword evidence="2" id="KW-0547">Nucleotide-binding</keyword>
<comment type="function">
    <text evidence="2">Catalyzes the formation of N(4)-acetylcytidine (ac(4)C) at the wobble position of elongator tRNA(Met), using acetate and ATP as substrates. First activates an acetate ion to form acetyladenylate (Ac-AMP) and then transfers the acetyl group to tRNA to form ac(4)C34.</text>
</comment>
<dbReference type="InterPro" id="IPR008513">
    <property type="entry name" value="tRNA(Met)_cyd_acetate_ligase"/>
</dbReference>
<comment type="caution">
    <text evidence="3">The sequence shown here is derived from an EMBL/GenBank/DDBJ whole genome shotgun (WGS) entry which is preliminary data.</text>
</comment>
<feature type="binding site" evidence="2">
    <location>
        <position position="102"/>
    </location>
    <ligand>
        <name>ATP</name>
        <dbReference type="ChEBI" id="CHEBI:30616"/>
    </ligand>
</feature>
<proteinExistence type="inferred from homology"/>
<keyword evidence="1 2" id="KW-0819">tRNA processing</keyword>
<comment type="catalytic activity">
    <reaction evidence="2">
        <text>cytidine(34) in elongator tRNA(Met) + acetate + ATP = N(4)-acetylcytidine(34) in elongator tRNA(Met) + AMP + diphosphate</text>
        <dbReference type="Rhea" id="RHEA:58144"/>
        <dbReference type="Rhea" id="RHEA-COMP:10693"/>
        <dbReference type="Rhea" id="RHEA-COMP:10694"/>
        <dbReference type="ChEBI" id="CHEBI:30089"/>
        <dbReference type="ChEBI" id="CHEBI:30616"/>
        <dbReference type="ChEBI" id="CHEBI:33019"/>
        <dbReference type="ChEBI" id="CHEBI:74900"/>
        <dbReference type="ChEBI" id="CHEBI:82748"/>
        <dbReference type="ChEBI" id="CHEBI:456215"/>
    </reaction>
</comment>
<protein>
    <recommendedName>
        <fullName evidence="2">tRNA(Met) cytidine acetate ligase</fullName>
        <ecNumber evidence="2">6.3.4.-</ecNumber>
    </recommendedName>
</protein>
<accession>A0AAE3EDI9</accession>
<dbReference type="GO" id="GO:0005524">
    <property type="term" value="F:ATP binding"/>
    <property type="evidence" value="ECO:0007669"/>
    <property type="project" value="UniProtKB-KW"/>
</dbReference>
<dbReference type="Gene3D" id="3.40.50.620">
    <property type="entry name" value="HUPs"/>
    <property type="match status" value="1"/>
</dbReference>
<dbReference type="GO" id="GO:0000049">
    <property type="term" value="F:tRNA binding"/>
    <property type="evidence" value="ECO:0007669"/>
    <property type="project" value="UniProtKB-KW"/>
</dbReference>
<sequence length="380" mass="41810">MKVTGLITEYNPFHSGHQYHMDEARRLTGADAILVVMSGDFVQRGLPAITDKYSRTRMALTAGADAVIELPLAAATGSAEYFASGAVQTLNACGCVTDLVYGCECDPPELLTPIVRLLSEEPDSFRATLLENLRSGLSYPAARSLAIQKILPDFGRILDLPNNILGIEYQKALIQTGSPIRPHGLVRRGIGYHQSASSIREAAAAGSLDRMTGYLPDFVRKELTTPLLADDLMLLLLYRLRILSTEELTTYFDVSPELAARIHRGYQGIDRWDTLVQTLASRNRTRTHIQRALIHILTGLTREEARKEPTALRLLGFRKGSPLLRALKDHAQLPVVTKLADAPADAFSAEIRAADIYRLVQQARSGALFPDEYHAGPVIL</sequence>
<comment type="caution">
    <text evidence="2">Lacks conserved residue(s) required for the propagation of feature annotation.</text>
</comment>
<dbReference type="InterPro" id="IPR014729">
    <property type="entry name" value="Rossmann-like_a/b/a_fold"/>
</dbReference>
<name>A0AAE3EDI9_9FIRM</name>
<dbReference type="Pfam" id="PF05636">
    <property type="entry name" value="HIGH_NTase1"/>
    <property type="match status" value="1"/>
</dbReference>
<reference evidence="3" key="1">
    <citation type="submission" date="2021-10" db="EMBL/GenBank/DDBJ databases">
        <title>Anaerobic single-cell dispensing facilitates the cultivation of human gut bacteria.</title>
        <authorList>
            <person name="Afrizal A."/>
        </authorList>
    </citation>
    <scope>NUCLEOTIDE SEQUENCE</scope>
    <source>
        <strain evidence="3">CLA-AA-H215</strain>
    </source>
</reference>
<gene>
    <name evidence="2" type="primary">tmcAL</name>
    <name evidence="3" type="ORF">LKD81_16075</name>
</gene>
<keyword evidence="4" id="KW-1185">Reference proteome</keyword>
<evidence type="ECO:0000256" key="1">
    <source>
        <dbReference type="ARBA" id="ARBA00022694"/>
    </source>
</evidence>
<dbReference type="PANTHER" id="PTHR37825">
    <property type="entry name" value="TRNA(MET) CYTIDINE ACETATE LIGASE"/>
    <property type="match status" value="1"/>
</dbReference>
<keyword evidence="2" id="KW-0820">tRNA-binding</keyword>
<comment type="subcellular location">
    <subcellularLocation>
        <location evidence="2">Cytoplasm</location>
    </subcellularLocation>
</comment>
<evidence type="ECO:0000313" key="4">
    <source>
        <dbReference type="Proteomes" id="UP001198182"/>
    </source>
</evidence>
<keyword evidence="2" id="KW-0067">ATP-binding</keyword>
<evidence type="ECO:0000256" key="2">
    <source>
        <dbReference type="HAMAP-Rule" id="MF_01539"/>
    </source>
</evidence>
<comment type="similarity">
    <text evidence="2">Belongs to the TmcAL family.</text>
</comment>
<dbReference type="EC" id="6.3.4.-" evidence="2"/>
<organism evidence="3 4">
    <name type="scientific">Hominifimenecus microfluidus</name>
    <dbReference type="NCBI Taxonomy" id="2885348"/>
    <lineage>
        <taxon>Bacteria</taxon>
        <taxon>Bacillati</taxon>
        <taxon>Bacillota</taxon>
        <taxon>Clostridia</taxon>
        <taxon>Lachnospirales</taxon>
        <taxon>Lachnospiraceae</taxon>
        <taxon>Hominifimenecus</taxon>
    </lineage>
</organism>
<dbReference type="EMBL" id="JAJEQR010000070">
    <property type="protein sequence ID" value="MCC2232488.1"/>
    <property type="molecule type" value="Genomic_DNA"/>
</dbReference>
<keyword evidence="2" id="KW-0963">Cytoplasm</keyword>
<dbReference type="PANTHER" id="PTHR37825:SF1">
    <property type="entry name" value="TRNA(MET) CYTIDINE ACETATE LIGASE"/>
    <property type="match status" value="1"/>
</dbReference>
<dbReference type="Proteomes" id="UP001198182">
    <property type="component" value="Unassembled WGS sequence"/>
</dbReference>
<keyword evidence="2" id="KW-0694">RNA-binding</keyword>
<dbReference type="GO" id="GO:0016879">
    <property type="term" value="F:ligase activity, forming carbon-nitrogen bonds"/>
    <property type="evidence" value="ECO:0007669"/>
    <property type="project" value="UniProtKB-UniRule"/>
</dbReference>
<feature type="binding site" evidence="2">
    <location>
        <position position="162"/>
    </location>
    <ligand>
        <name>ATP</name>
        <dbReference type="ChEBI" id="CHEBI:30616"/>
    </ligand>
</feature>
<dbReference type="GO" id="GO:0006400">
    <property type="term" value="P:tRNA modification"/>
    <property type="evidence" value="ECO:0007669"/>
    <property type="project" value="UniProtKB-UniRule"/>
</dbReference>
<dbReference type="HAMAP" id="MF_01539">
    <property type="entry name" value="TmcAL"/>
    <property type="match status" value="1"/>
</dbReference>